<evidence type="ECO:0000313" key="3">
    <source>
        <dbReference type="Proteomes" id="UP000323653"/>
    </source>
</evidence>
<dbReference type="AlphaFoldDB" id="A0A5C0VKZ8"/>
<reference evidence="2 3" key="1">
    <citation type="submission" date="2019-08" db="EMBL/GenBank/DDBJ databases">
        <title>Pedobacter sp. nov., isolated from Han river, South Korea.</title>
        <authorList>
            <person name="Lee D.-H."/>
            <person name="Kim Y.-S."/>
            <person name="Hwang E.-M."/>
            <person name="Le Tran T.C."/>
            <person name="Cha C.-J."/>
        </authorList>
    </citation>
    <scope>NUCLEOTIDE SEQUENCE [LARGE SCALE GENOMIC DNA]</scope>
    <source>
        <strain evidence="2 3">CJ43</strain>
    </source>
</reference>
<organism evidence="2 3">
    <name type="scientific">Pedobacter aquae</name>
    <dbReference type="NCBI Taxonomy" id="2605747"/>
    <lineage>
        <taxon>Bacteria</taxon>
        <taxon>Pseudomonadati</taxon>
        <taxon>Bacteroidota</taxon>
        <taxon>Sphingobacteriia</taxon>
        <taxon>Sphingobacteriales</taxon>
        <taxon>Sphingobacteriaceae</taxon>
        <taxon>Pedobacter</taxon>
    </lineage>
</organism>
<dbReference type="EMBL" id="CP043329">
    <property type="protein sequence ID" value="QEK52837.1"/>
    <property type="molecule type" value="Genomic_DNA"/>
</dbReference>
<evidence type="ECO:0000313" key="2">
    <source>
        <dbReference type="EMBL" id="QEK52837.1"/>
    </source>
</evidence>
<sequence length="60" mass="6836">MSVGELCAAKAPAGIVQDFIHYFLLIFKGIHEFAKASFWFLLVPQKERAPPAIEADEYYF</sequence>
<protein>
    <submittedName>
        <fullName evidence="2">Uncharacterized protein</fullName>
    </submittedName>
</protein>
<name>A0A5C0VKZ8_9SPHI</name>
<dbReference type="KEGG" id="pej:FYC62_15060"/>
<proteinExistence type="predicted"/>
<dbReference type="Proteomes" id="UP000323653">
    <property type="component" value="Chromosome"/>
</dbReference>
<evidence type="ECO:0000313" key="1">
    <source>
        <dbReference type="EMBL" id="QEK52811.1"/>
    </source>
</evidence>
<gene>
    <name evidence="1" type="ORF">FYC62_14915</name>
    <name evidence="2" type="ORF">FYC62_15060</name>
</gene>
<dbReference type="RefSeq" id="WP_149075504.1">
    <property type="nucleotide sequence ID" value="NZ_CP043329.1"/>
</dbReference>
<dbReference type="EMBL" id="CP043329">
    <property type="protein sequence ID" value="QEK52811.1"/>
    <property type="molecule type" value="Genomic_DNA"/>
</dbReference>
<accession>A0A5C0VKZ8</accession>
<dbReference type="KEGG" id="pej:FYC62_14915"/>
<keyword evidence="3" id="KW-1185">Reference proteome</keyword>